<dbReference type="PANTHER" id="PTHR23270">
    <property type="entry name" value="PROGRAMMED CELL DEATH PROTEIN 11 PRE-RRNA PROCESSING PROTEIN RRP5"/>
    <property type="match status" value="1"/>
</dbReference>
<dbReference type="AlphaFoldDB" id="A0A286US86"/>
<reference evidence="1 2" key="1">
    <citation type="journal article" date="2017" name="Mol. Ecol.">
        <title>Comparative and population genomic landscape of Phellinus noxius: A hypervariable fungus causing root rot in trees.</title>
        <authorList>
            <person name="Chung C.L."/>
            <person name="Lee T.J."/>
            <person name="Akiba M."/>
            <person name="Lee H.H."/>
            <person name="Kuo T.H."/>
            <person name="Liu D."/>
            <person name="Ke H.M."/>
            <person name="Yokoi T."/>
            <person name="Roa M.B."/>
            <person name="Lu M.J."/>
            <person name="Chang Y.Y."/>
            <person name="Ann P.J."/>
            <person name="Tsai J.N."/>
            <person name="Chen C.Y."/>
            <person name="Tzean S.S."/>
            <person name="Ota Y."/>
            <person name="Hattori T."/>
            <person name="Sahashi N."/>
            <person name="Liou R.F."/>
            <person name="Kikuchi T."/>
            <person name="Tsai I.J."/>
        </authorList>
    </citation>
    <scope>NUCLEOTIDE SEQUENCE [LARGE SCALE GENOMIC DNA]</scope>
    <source>
        <strain evidence="1 2">FFPRI411160</strain>
    </source>
</reference>
<dbReference type="Gene3D" id="1.25.40.10">
    <property type="entry name" value="Tetratricopeptide repeat domain"/>
    <property type="match status" value="1"/>
</dbReference>
<dbReference type="InParanoid" id="A0A286US86"/>
<dbReference type="PANTHER" id="PTHR23270:SF10">
    <property type="entry name" value="PROTEIN RRP5 HOMOLOG"/>
    <property type="match status" value="1"/>
</dbReference>
<sequence>MEASQKNIQGIRNLFDRVLSHKMTSHKAKSFFKKWLALEKRIGDEEGQQAVKEKAIEWTQRVASSS</sequence>
<name>A0A286US86_9AGAM</name>
<dbReference type="GO" id="GO:0003723">
    <property type="term" value="F:RNA binding"/>
    <property type="evidence" value="ECO:0007669"/>
    <property type="project" value="TreeGrafter"/>
</dbReference>
<dbReference type="STRING" id="2282107.A0A286US86"/>
<comment type="caution">
    <text evidence="1">The sequence shown here is derived from an EMBL/GenBank/DDBJ whole genome shotgun (WGS) entry which is preliminary data.</text>
</comment>
<dbReference type="InterPro" id="IPR045209">
    <property type="entry name" value="Rrp5"/>
</dbReference>
<dbReference type="EMBL" id="NBII01000002">
    <property type="protein sequence ID" value="PAV22463.1"/>
    <property type="molecule type" value="Genomic_DNA"/>
</dbReference>
<accession>A0A286US86</accession>
<protein>
    <submittedName>
        <fullName evidence="1">U3 snoRNP-associated Rrp5</fullName>
    </submittedName>
</protein>
<organism evidence="1 2">
    <name type="scientific">Pyrrhoderma noxium</name>
    <dbReference type="NCBI Taxonomy" id="2282107"/>
    <lineage>
        <taxon>Eukaryota</taxon>
        <taxon>Fungi</taxon>
        <taxon>Dikarya</taxon>
        <taxon>Basidiomycota</taxon>
        <taxon>Agaricomycotina</taxon>
        <taxon>Agaricomycetes</taxon>
        <taxon>Hymenochaetales</taxon>
        <taxon>Hymenochaetaceae</taxon>
        <taxon>Pyrrhoderma</taxon>
    </lineage>
</organism>
<proteinExistence type="predicted"/>
<evidence type="ECO:0000313" key="1">
    <source>
        <dbReference type="EMBL" id="PAV22463.1"/>
    </source>
</evidence>
<evidence type="ECO:0000313" key="2">
    <source>
        <dbReference type="Proteomes" id="UP000217199"/>
    </source>
</evidence>
<dbReference type="SUPFAM" id="SSF48452">
    <property type="entry name" value="TPR-like"/>
    <property type="match status" value="1"/>
</dbReference>
<gene>
    <name evidence="1" type="ORF">PNOK_0242000</name>
</gene>
<dbReference type="OrthoDB" id="412781at2759"/>
<keyword evidence="2" id="KW-1185">Reference proteome</keyword>
<dbReference type="InterPro" id="IPR011990">
    <property type="entry name" value="TPR-like_helical_dom_sf"/>
</dbReference>
<dbReference type="Proteomes" id="UP000217199">
    <property type="component" value="Unassembled WGS sequence"/>
</dbReference>
<dbReference type="GO" id="GO:0032040">
    <property type="term" value="C:small-subunit processome"/>
    <property type="evidence" value="ECO:0007669"/>
    <property type="project" value="TreeGrafter"/>
</dbReference>
<dbReference type="GO" id="GO:0006364">
    <property type="term" value="P:rRNA processing"/>
    <property type="evidence" value="ECO:0007669"/>
    <property type="project" value="InterPro"/>
</dbReference>